<dbReference type="SUPFAM" id="SSF52738">
    <property type="entry name" value="Methylesterase CheB, C-terminal domain"/>
    <property type="match status" value="1"/>
</dbReference>
<evidence type="ECO:0000256" key="1">
    <source>
        <dbReference type="ARBA" id="ARBA00022490"/>
    </source>
</evidence>
<keyword evidence="3 5" id="KW-0378">Hydrolase</keyword>
<keyword evidence="11" id="KW-1185">Reference proteome</keyword>
<dbReference type="InterPro" id="IPR008248">
    <property type="entry name" value="CheB-like"/>
</dbReference>
<comment type="PTM">
    <text evidence="5">Phosphorylated by CheA. Phosphorylation of the N-terminal regulatory domain activates the methylesterase activity.</text>
</comment>
<feature type="active site" evidence="5 6">
    <location>
        <position position="293"/>
    </location>
</feature>
<evidence type="ECO:0000259" key="8">
    <source>
        <dbReference type="PROSITE" id="PS50110"/>
    </source>
</evidence>
<dbReference type="GO" id="GO:0050568">
    <property type="term" value="F:protein-glutamine glutaminase activity"/>
    <property type="evidence" value="ECO:0007669"/>
    <property type="project" value="UniProtKB-UniRule"/>
</dbReference>
<dbReference type="Proteomes" id="UP000199409">
    <property type="component" value="Unassembled WGS sequence"/>
</dbReference>
<evidence type="ECO:0000313" key="10">
    <source>
        <dbReference type="EMBL" id="SDZ80127.1"/>
    </source>
</evidence>
<dbReference type="GO" id="GO:0008984">
    <property type="term" value="F:protein-glutamate methylesterase activity"/>
    <property type="evidence" value="ECO:0007669"/>
    <property type="project" value="UniProtKB-UniRule"/>
</dbReference>
<comment type="function">
    <text evidence="5">Involved in chemotaxis. Part of a chemotaxis signal transduction system that modulates chemotaxis in response to various stimuli. Catalyzes the demethylation of specific methylglutamate residues introduced into the chemoreceptors (methyl-accepting chemotaxis proteins or MCP) by CheR. Also mediates the irreversible deamidation of specific glutamine residues to glutamic acid.</text>
</comment>
<dbReference type="CDD" id="cd17541">
    <property type="entry name" value="REC_CheB-like"/>
    <property type="match status" value="1"/>
</dbReference>
<dbReference type="PROSITE" id="PS50122">
    <property type="entry name" value="CHEB"/>
    <property type="match status" value="1"/>
</dbReference>
<protein>
    <recommendedName>
        <fullName evidence="5">Protein-glutamate methylesterase/protein-glutamine glutaminase</fullName>
        <ecNumber evidence="5">3.1.1.61</ecNumber>
        <ecNumber evidence="5">3.5.1.44</ecNumber>
    </recommendedName>
</protein>
<dbReference type="RefSeq" id="WP_092344233.1">
    <property type="nucleotide sequence ID" value="NZ_FNQN01000001.1"/>
</dbReference>
<dbReference type="PIRSF" id="PIRSF000876">
    <property type="entry name" value="RR_chemtxs_CheB"/>
    <property type="match status" value="1"/>
</dbReference>
<accession>A0A1H3VZ85</accession>
<keyword evidence="1 5" id="KW-0963">Cytoplasm</keyword>
<comment type="domain">
    <text evidence="5">Contains a C-terminal catalytic domain, and an N-terminal region which modulates catalytic activity.</text>
</comment>
<evidence type="ECO:0000256" key="6">
    <source>
        <dbReference type="PROSITE-ProRule" id="PRU00050"/>
    </source>
</evidence>
<evidence type="ECO:0000256" key="7">
    <source>
        <dbReference type="PROSITE-ProRule" id="PRU00169"/>
    </source>
</evidence>
<dbReference type="GO" id="GO:0006935">
    <property type="term" value="P:chemotaxis"/>
    <property type="evidence" value="ECO:0007669"/>
    <property type="project" value="UniProtKB-UniRule"/>
</dbReference>
<dbReference type="Gene3D" id="3.40.50.180">
    <property type="entry name" value="Methylesterase CheB, C-terminal domain"/>
    <property type="match status" value="1"/>
</dbReference>
<sequence>MNSQPIIKVLLVDDSLIVTTLINKALAVAPDIEVVGIAHNGIEALNLIPQLAPSVICTDLHMPKMDGLELTREIMARFPRPILVVSISVADDSLNVFKLLEAGALDVINKPLLNTEEDFSTIAAKLINKIRIISAVKVFRRIPKSRPELAALPTSPPLTTAKKPVNLIVIGASTGGPNALKKILAGLPADFPAPIICVQHICDGFIQGLAQWLSTSCSLKVSLAKKGALPQPGSVYFPQEGQHLGFDHLGRFVMFPGLPTDMHAPSISNTMKSAAQRYGRGVLGVLLTGMGADGAEGMLEVARSGGTTIAQDEKSSVVFGMPKQAIEQGAVQQVLPLDEMAKAIIRLTDDKRFKKR</sequence>
<keyword evidence="2 5" id="KW-0145">Chemotaxis</keyword>
<dbReference type="InterPro" id="IPR011006">
    <property type="entry name" value="CheY-like_superfamily"/>
</dbReference>
<dbReference type="InterPro" id="IPR035909">
    <property type="entry name" value="CheB_C"/>
</dbReference>
<evidence type="ECO:0000256" key="5">
    <source>
        <dbReference type="HAMAP-Rule" id="MF_00099"/>
    </source>
</evidence>
<dbReference type="PANTHER" id="PTHR42872">
    <property type="entry name" value="PROTEIN-GLUTAMATE METHYLESTERASE/PROTEIN-GLUTAMINE GLUTAMINASE"/>
    <property type="match status" value="1"/>
</dbReference>
<evidence type="ECO:0000259" key="9">
    <source>
        <dbReference type="PROSITE" id="PS50122"/>
    </source>
</evidence>
<dbReference type="STRING" id="37625.SAMN05660420_00380"/>
<dbReference type="EC" id="3.1.1.61" evidence="5"/>
<dbReference type="PANTHER" id="PTHR42872:SF6">
    <property type="entry name" value="PROTEIN-GLUTAMATE METHYLESTERASE_PROTEIN-GLUTAMINE GLUTAMINASE"/>
    <property type="match status" value="1"/>
</dbReference>
<organism evidence="10 11">
    <name type="scientific">Desulfuromusa kysingii</name>
    <dbReference type="NCBI Taxonomy" id="37625"/>
    <lineage>
        <taxon>Bacteria</taxon>
        <taxon>Pseudomonadati</taxon>
        <taxon>Thermodesulfobacteriota</taxon>
        <taxon>Desulfuromonadia</taxon>
        <taxon>Desulfuromonadales</taxon>
        <taxon>Geopsychrobacteraceae</taxon>
        <taxon>Desulfuromusa</taxon>
    </lineage>
</organism>
<dbReference type="OrthoDB" id="9793421at2"/>
<dbReference type="GO" id="GO:0005737">
    <property type="term" value="C:cytoplasm"/>
    <property type="evidence" value="ECO:0007669"/>
    <property type="project" value="UniProtKB-SubCell"/>
</dbReference>
<feature type="active site" evidence="5 6">
    <location>
        <position position="173"/>
    </location>
</feature>
<dbReference type="EC" id="3.5.1.44" evidence="5"/>
<evidence type="ECO:0000256" key="3">
    <source>
        <dbReference type="ARBA" id="ARBA00022801"/>
    </source>
</evidence>
<keyword evidence="5 7" id="KW-0597">Phosphoprotein</keyword>
<dbReference type="NCBIfam" id="NF001965">
    <property type="entry name" value="PRK00742.1"/>
    <property type="match status" value="1"/>
</dbReference>
<comment type="similarity">
    <text evidence="5">Belongs to the CheB family.</text>
</comment>
<dbReference type="AlphaFoldDB" id="A0A1H3VZ85"/>
<dbReference type="GO" id="GO:0000156">
    <property type="term" value="F:phosphorelay response regulator activity"/>
    <property type="evidence" value="ECO:0007669"/>
    <property type="project" value="InterPro"/>
</dbReference>
<comment type="catalytic activity">
    <reaction evidence="4 5">
        <text>[protein]-L-glutamate 5-O-methyl ester + H2O = L-glutamyl-[protein] + methanol + H(+)</text>
        <dbReference type="Rhea" id="RHEA:23236"/>
        <dbReference type="Rhea" id="RHEA-COMP:10208"/>
        <dbReference type="Rhea" id="RHEA-COMP:10311"/>
        <dbReference type="ChEBI" id="CHEBI:15377"/>
        <dbReference type="ChEBI" id="CHEBI:15378"/>
        <dbReference type="ChEBI" id="CHEBI:17790"/>
        <dbReference type="ChEBI" id="CHEBI:29973"/>
        <dbReference type="ChEBI" id="CHEBI:82795"/>
        <dbReference type="EC" id="3.1.1.61"/>
    </reaction>
</comment>
<dbReference type="Gene3D" id="3.40.50.2300">
    <property type="match status" value="1"/>
</dbReference>
<evidence type="ECO:0000313" key="11">
    <source>
        <dbReference type="Proteomes" id="UP000199409"/>
    </source>
</evidence>
<dbReference type="Pfam" id="PF01339">
    <property type="entry name" value="CheB_methylest"/>
    <property type="match status" value="1"/>
</dbReference>
<dbReference type="NCBIfam" id="NF009206">
    <property type="entry name" value="PRK12555.1"/>
    <property type="match status" value="1"/>
</dbReference>
<evidence type="ECO:0000256" key="4">
    <source>
        <dbReference type="ARBA" id="ARBA00048267"/>
    </source>
</evidence>
<dbReference type="InterPro" id="IPR001789">
    <property type="entry name" value="Sig_transdc_resp-reg_receiver"/>
</dbReference>
<name>A0A1H3VZ85_9BACT</name>
<evidence type="ECO:0000256" key="2">
    <source>
        <dbReference type="ARBA" id="ARBA00022500"/>
    </source>
</evidence>
<dbReference type="SUPFAM" id="SSF52172">
    <property type="entry name" value="CheY-like"/>
    <property type="match status" value="1"/>
</dbReference>
<dbReference type="HAMAP" id="MF_00099">
    <property type="entry name" value="CheB_chemtxs"/>
    <property type="match status" value="1"/>
</dbReference>
<dbReference type="EMBL" id="FNQN01000001">
    <property type="protein sequence ID" value="SDZ80127.1"/>
    <property type="molecule type" value="Genomic_DNA"/>
</dbReference>
<reference evidence="10 11" key="1">
    <citation type="submission" date="2016-10" db="EMBL/GenBank/DDBJ databases">
        <authorList>
            <person name="de Groot N.N."/>
        </authorList>
    </citation>
    <scope>NUCLEOTIDE SEQUENCE [LARGE SCALE GENOMIC DNA]</scope>
    <source>
        <strain evidence="10 11">DSM 7343</strain>
    </source>
</reference>
<feature type="domain" description="CheB-type methylesterase" evidence="9">
    <location>
        <begin position="157"/>
        <end position="351"/>
    </location>
</feature>
<dbReference type="CDD" id="cd16432">
    <property type="entry name" value="CheB_Rec"/>
    <property type="match status" value="1"/>
</dbReference>
<dbReference type="PROSITE" id="PS50110">
    <property type="entry name" value="RESPONSE_REGULATORY"/>
    <property type="match status" value="1"/>
</dbReference>
<dbReference type="Pfam" id="PF00072">
    <property type="entry name" value="Response_reg"/>
    <property type="match status" value="1"/>
</dbReference>
<comment type="catalytic activity">
    <reaction evidence="5">
        <text>L-glutaminyl-[protein] + H2O = L-glutamyl-[protein] + NH4(+)</text>
        <dbReference type="Rhea" id="RHEA:16441"/>
        <dbReference type="Rhea" id="RHEA-COMP:10207"/>
        <dbReference type="Rhea" id="RHEA-COMP:10208"/>
        <dbReference type="ChEBI" id="CHEBI:15377"/>
        <dbReference type="ChEBI" id="CHEBI:28938"/>
        <dbReference type="ChEBI" id="CHEBI:29973"/>
        <dbReference type="ChEBI" id="CHEBI:30011"/>
        <dbReference type="EC" id="3.5.1.44"/>
    </reaction>
</comment>
<feature type="active site" evidence="5 6">
    <location>
        <position position="200"/>
    </location>
</feature>
<proteinExistence type="inferred from homology"/>
<comment type="subcellular location">
    <subcellularLocation>
        <location evidence="5">Cytoplasm</location>
    </subcellularLocation>
</comment>
<feature type="modified residue" description="4-aspartylphosphate" evidence="5 7">
    <location>
        <position position="59"/>
    </location>
</feature>
<dbReference type="InterPro" id="IPR000673">
    <property type="entry name" value="Sig_transdc_resp-reg_Me-estase"/>
</dbReference>
<dbReference type="SMART" id="SM00448">
    <property type="entry name" value="REC"/>
    <property type="match status" value="1"/>
</dbReference>
<gene>
    <name evidence="5" type="primary">cheB</name>
    <name evidence="10" type="ORF">SAMN05660420_00380</name>
</gene>
<feature type="domain" description="Response regulatory" evidence="8">
    <location>
        <begin position="8"/>
        <end position="125"/>
    </location>
</feature>